<gene>
    <name evidence="8" type="primary">LOC106153453</name>
</gene>
<comment type="similarity">
    <text evidence="2 6">Belongs to the group II decarboxylase family.</text>
</comment>
<dbReference type="InParanoid" id="A0A2R2MMK0"/>
<dbReference type="Gene3D" id="3.90.1150.170">
    <property type="match status" value="1"/>
</dbReference>
<dbReference type="GO" id="GO:0030170">
    <property type="term" value="F:pyridoxal phosphate binding"/>
    <property type="evidence" value="ECO:0007669"/>
    <property type="project" value="InterPro"/>
</dbReference>
<dbReference type="GO" id="GO:0005737">
    <property type="term" value="C:cytoplasm"/>
    <property type="evidence" value="ECO:0007669"/>
    <property type="project" value="TreeGrafter"/>
</dbReference>
<evidence type="ECO:0000313" key="8">
    <source>
        <dbReference type="RefSeq" id="XP_023931282.1"/>
    </source>
</evidence>
<protein>
    <submittedName>
        <fullName evidence="8">Glutamate decarboxylase 2</fullName>
    </submittedName>
</protein>
<dbReference type="AlphaFoldDB" id="A0A2R2MMK0"/>
<dbReference type="SUPFAM" id="SSF53383">
    <property type="entry name" value="PLP-dependent transferases"/>
    <property type="match status" value="1"/>
</dbReference>
<evidence type="ECO:0000256" key="2">
    <source>
        <dbReference type="ARBA" id="ARBA00009533"/>
    </source>
</evidence>
<proteinExistence type="inferred from homology"/>
<dbReference type="InterPro" id="IPR015421">
    <property type="entry name" value="PyrdxlP-dep_Trfase_major"/>
</dbReference>
<evidence type="ECO:0000256" key="6">
    <source>
        <dbReference type="RuleBase" id="RU000382"/>
    </source>
</evidence>
<accession>A0A2R2MMK0</accession>
<dbReference type="PANTHER" id="PTHR45677">
    <property type="entry name" value="GLUTAMATE DECARBOXYLASE-RELATED"/>
    <property type="match status" value="1"/>
</dbReference>
<keyword evidence="3" id="KW-0210">Decarboxylase</keyword>
<dbReference type="GeneID" id="106153453"/>
<reference evidence="8" key="1">
    <citation type="submission" date="2025-08" db="UniProtKB">
        <authorList>
            <consortium name="RefSeq"/>
        </authorList>
    </citation>
    <scope>IDENTIFICATION</scope>
    <source>
        <tissue evidence="8">Gonads</tissue>
    </source>
</reference>
<dbReference type="InterPro" id="IPR002129">
    <property type="entry name" value="PyrdxlP-dep_de-COase"/>
</dbReference>
<keyword evidence="7" id="KW-1185">Reference proteome</keyword>
<dbReference type="STRING" id="7574.A0A2R2MMK0"/>
<dbReference type="OrthoDB" id="392571at2759"/>
<evidence type="ECO:0000256" key="5">
    <source>
        <dbReference type="ARBA" id="ARBA00023239"/>
    </source>
</evidence>
<name>A0A2R2MMK0_LINAN</name>
<dbReference type="InterPro" id="IPR015424">
    <property type="entry name" value="PyrdxlP-dep_Trfase"/>
</dbReference>
<keyword evidence="5 6" id="KW-0456">Lyase</keyword>
<sequence>MAAVCFDDEGYNGLIGTPWQHIDISSSIQLKCHWLLVNIQSLRILRRTIAKTLNEAHCANACYLFQQDKCYDISYDTGDKSVQCGRKVDAFKLWLMWKERGHKGFERDIDNIFDMSRYLTQLVKDREGFELVLGEPQCTNVCFWYIPPSLRSLKRTAEWWQKLGKVAPKIKERMMVEGTMMVGYQPLGDYVNFIRMVISNLNVTKEDMEFVVVEIERLGKDL</sequence>
<dbReference type="RefSeq" id="XP_023931282.1">
    <property type="nucleotide sequence ID" value="XM_024075514.1"/>
</dbReference>
<keyword evidence="4 6" id="KW-0663">Pyridoxal phosphate</keyword>
<dbReference type="PANTHER" id="PTHR45677:SF8">
    <property type="entry name" value="CYSTEINE SULFINIC ACID DECARBOXYLASE"/>
    <property type="match status" value="1"/>
</dbReference>
<dbReference type="Pfam" id="PF00282">
    <property type="entry name" value="Pyridoxal_deC"/>
    <property type="match status" value="1"/>
</dbReference>
<comment type="cofactor">
    <cofactor evidence="1 6">
        <name>pyridoxal 5'-phosphate</name>
        <dbReference type="ChEBI" id="CHEBI:597326"/>
    </cofactor>
</comment>
<evidence type="ECO:0000256" key="1">
    <source>
        <dbReference type="ARBA" id="ARBA00001933"/>
    </source>
</evidence>
<dbReference type="GO" id="GO:0016831">
    <property type="term" value="F:carboxy-lyase activity"/>
    <property type="evidence" value="ECO:0007669"/>
    <property type="project" value="UniProtKB-KW"/>
</dbReference>
<evidence type="ECO:0000256" key="4">
    <source>
        <dbReference type="ARBA" id="ARBA00022898"/>
    </source>
</evidence>
<dbReference type="KEGG" id="lak:106153453"/>
<dbReference type="GO" id="GO:0019752">
    <property type="term" value="P:carboxylic acid metabolic process"/>
    <property type="evidence" value="ECO:0007669"/>
    <property type="project" value="InterPro"/>
</dbReference>
<organism evidence="7 8">
    <name type="scientific">Lingula anatina</name>
    <name type="common">Brachiopod</name>
    <name type="synonym">Lingula unguis</name>
    <dbReference type="NCBI Taxonomy" id="7574"/>
    <lineage>
        <taxon>Eukaryota</taxon>
        <taxon>Metazoa</taxon>
        <taxon>Spiralia</taxon>
        <taxon>Lophotrochozoa</taxon>
        <taxon>Brachiopoda</taxon>
        <taxon>Linguliformea</taxon>
        <taxon>Lingulata</taxon>
        <taxon>Lingulida</taxon>
        <taxon>Linguloidea</taxon>
        <taxon>Lingulidae</taxon>
        <taxon>Lingula</taxon>
    </lineage>
</organism>
<evidence type="ECO:0000256" key="3">
    <source>
        <dbReference type="ARBA" id="ARBA00022793"/>
    </source>
</evidence>
<dbReference type="Proteomes" id="UP000085678">
    <property type="component" value="Unplaced"/>
</dbReference>
<dbReference type="Gene3D" id="3.40.640.10">
    <property type="entry name" value="Type I PLP-dependent aspartate aminotransferase-like (Major domain)"/>
    <property type="match status" value="1"/>
</dbReference>
<evidence type="ECO:0000313" key="7">
    <source>
        <dbReference type="Proteomes" id="UP000085678"/>
    </source>
</evidence>